<sequence length="231" mass="25785">MARCLMCVLLVALTLLPLFLPPHCHAYPLSLAKFLQRHRRTLHHLSQIRRRDSWDDGFSNFEPPIAPQSAQLAPFQSKDSDFDPFIDSDGPFDDGFGDVFDPADDGWGDFVDTGGFGDFDDGDIDTDFGGFADEGFGRFLETPGDDGFGSFVDLPPISSQTFSEKNEKEGQHNSFVPSPSHVKGFNSVLPSRRKGDSKHKDWSKHSQAYRGLHILEKVGIDIFDSTESRSR</sequence>
<proteinExistence type="predicted"/>
<feature type="region of interest" description="Disordered" evidence="1">
    <location>
        <begin position="163"/>
        <end position="204"/>
    </location>
</feature>
<evidence type="ECO:0000313" key="3">
    <source>
        <dbReference type="Proteomes" id="UP000694865"/>
    </source>
</evidence>
<protein>
    <submittedName>
        <fullName evidence="4">Uncharacterized protein LOC100376837</fullName>
    </submittedName>
</protein>
<evidence type="ECO:0000256" key="1">
    <source>
        <dbReference type="SAM" id="MobiDB-lite"/>
    </source>
</evidence>
<keyword evidence="3" id="KW-1185">Reference proteome</keyword>
<dbReference type="GeneID" id="100376837"/>
<gene>
    <name evidence="4" type="primary">LOC100376837</name>
</gene>
<evidence type="ECO:0000313" key="4">
    <source>
        <dbReference type="RefSeq" id="XP_002739311.1"/>
    </source>
</evidence>
<name>A0ABM0GX59_SACKO</name>
<keyword evidence="2" id="KW-0732">Signal</keyword>
<feature type="signal peptide" evidence="2">
    <location>
        <begin position="1"/>
        <end position="26"/>
    </location>
</feature>
<reference evidence="4" key="1">
    <citation type="submission" date="2025-08" db="UniProtKB">
        <authorList>
            <consortium name="RefSeq"/>
        </authorList>
    </citation>
    <scope>IDENTIFICATION</scope>
    <source>
        <tissue evidence="4">Testes</tissue>
    </source>
</reference>
<evidence type="ECO:0000256" key="2">
    <source>
        <dbReference type="SAM" id="SignalP"/>
    </source>
</evidence>
<dbReference type="Proteomes" id="UP000694865">
    <property type="component" value="Unplaced"/>
</dbReference>
<feature type="chain" id="PRO_5045979686" evidence="2">
    <location>
        <begin position="27"/>
        <end position="231"/>
    </location>
</feature>
<accession>A0ABM0GX59</accession>
<organism evidence="3 4">
    <name type="scientific">Saccoglossus kowalevskii</name>
    <name type="common">Acorn worm</name>
    <dbReference type="NCBI Taxonomy" id="10224"/>
    <lineage>
        <taxon>Eukaryota</taxon>
        <taxon>Metazoa</taxon>
        <taxon>Hemichordata</taxon>
        <taxon>Enteropneusta</taxon>
        <taxon>Harrimaniidae</taxon>
        <taxon>Saccoglossus</taxon>
    </lineage>
</organism>
<dbReference type="RefSeq" id="XP_002739311.1">
    <property type="nucleotide sequence ID" value="XM_002739265.1"/>
</dbReference>